<dbReference type="Pfam" id="PF01266">
    <property type="entry name" value="DAO"/>
    <property type="match status" value="1"/>
</dbReference>
<dbReference type="GO" id="GO:0008115">
    <property type="term" value="F:sarcosine oxidase activity"/>
    <property type="evidence" value="ECO:0007669"/>
    <property type="project" value="TreeGrafter"/>
</dbReference>
<dbReference type="RefSeq" id="XP_046063772.1">
    <property type="nucleotide sequence ID" value="XM_046202413.1"/>
</dbReference>
<organism evidence="7 8">
    <name type="scientific">Ogataea philodendri</name>
    <dbReference type="NCBI Taxonomy" id="1378263"/>
    <lineage>
        <taxon>Eukaryota</taxon>
        <taxon>Fungi</taxon>
        <taxon>Dikarya</taxon>
        <taxon>Ascomycota</taxon>
        <taxon>Saccharomycotina</taxon>
        <taxon>Pichiomycetes</taxon>
        <taxon>Pichiales</taxon>
        <taxon>Pichiaceae</taxon>
        <taxon>Ogataea</taxon>
    </lineage>
</organism>
<dbReference type="Gene3D" id="3.50.50.60">
    <property type="entry name" value="FAD/NAD(P)-binding domain"/>
    <property type="match status" value="1"/>
</dbReference>
<dbReference type="SUPFAM" id="SSF54373">
    <property type="entry name" value="FAD-linked reductases, C-terminal domain"/>
    <property type="match status" value="1"/>
</dbReference>
<keyword evidence="4" id="KW-0274">FAD</keyword>
<gene>
    <name evidence="7" type="ORF">OGAPHI_001630</name>
</gene>
<dbReference type="GO" id="GO:0050660">
    <property type="term" value="F:flavin adenine dinucleotide binding"/>
    <property type="evidence" value="ECO:0007669"/>
    <property type="project" value="InterPro"/>
</dbReference>
<dbReference type="OrthoDB" id="2219495at2759"/>
<keyword evidence="3" id="KW-0285">Flavoprotein</keyword>
<dbReference type="AlphaFoldDB" id="A0A9P8PDX8"/>
<evidence type="ECO:0000256" key="1">
    <source>
        <dbReference type="ARBA" id="ARBA00001974"/>
    </source>
</evidence>
<comment type="similarity">
    <text evidence="2">Belongs to the MSOX/MTOX family.</text>
</comment>
<feature type="domain" description="FAD dependent oxidoreductase" evidence="6">
    <location>
        <begin position="2"/>
        <end position="419"/>
    </location>
</feature>
<dbReference type="InterPro" id="IPR036188">
    <property type="entry name" value="FAD/NAD-bd_sf"/>
</dbReference>
<dbReference type="PANTHER" id="PTHR10961">
    <property type="entry name" value="PEROXISOMAL SARCOSINE OXIDASE"/>
    <property type="match status" value="1"/>
</dbReference>
<dbReference type="SUPFAM" id="SSF51905">
    <property type="entry name" value="FAD/NAD(P)-binding domain"/>
    <property type="match status" value="1"/>
</dbReference>
<reference evidence="7" key="2">
    <citation type="submission" date="2021-01" db="EMBL/GenBank/DDBJ databases">
        <authorList>
            <person name="Schikora-Tamarit M.A."/>
        </authorList>
    </citation>
    <scope>NUCLEOTIDE SEQUENCE</scope>
    <source>
        <strain evidence="7">CBS6075</strain>
    </source>
</reference>
<dbReference type="GeneID" id="70233598"/>
<accession>A0A9P8PDX8</accession>
<protein>
    <recommendedName>
        <fullName evidence="6">FAD dependent oxidoreductase domain-containing protein</fullName>
    </recommendedName>
</protein>
<dbReference type="InterPro" id="IPR006076">
    <property type="entry name" value="FAD-dep_OxRdtase"/>
</dbReference>
<keyword evidence="8" id="KW-1185">Reference proteome</keyword>
<evidence type="ECO:0000259" key="6">
    <source>
        <dbReference type="Pfam" id="PF01266"/>
    </source>
</evidence>
<name>A0A9P8PDX8_9ASCO</name>
<reference evidence="7" key="1">
    <citation type="journal article" date="2021" name="Open Biol.">
        <title>Shared evolutionary footprints suggest mitochondrial oxidative damage underlies multiple complex I losses in fungi.</title>
        <authorList>
            <person name="Schikora-Tamarit M.A."/>
            <person name="Marcet-Houben M."/>
            <person name="Nosek J."/>
            <person name="Gabaldon T."/>
        </authorList>
    </citation>
    <scope>NUCLEOTIDE SEQUENCE</scope>
    <source>
        <strain evidence="7">CBS6075</strain>
    </source>
</reference>
<evidence type="ECO:0000256" key="5">
    <source>
        <dbReference type="ARBA" id="ARBA00023002"/>
    </source>
</evidence>
<sequence>MKVIIVGSGVFGLSTAYHLAQNPENQVLVLDRLDLAAIRYDSLKGADGASCDINKIFRASYGDDALYEKLAYQAQDVWLQWNSEIEQGLYKDAGFGEKDILLDNCGFLRMFKESISDYEKDTINTMAKNGRRDVQVLTTDQADMDRIRGTRWEKMMDPANRKARALPYVGVLETTGGFTHASRAIYFLYTKCTAMKNIQFATGQAGEFVRFATDTADPQTVLGVVTADGQQYLGDRVLLACGGWNTSLLPELEGLVQSTFGSVGILQLPPDRKDLWSKFDSQNFPVWSWEMEDSSQGGVYGFPHNGSGLLKFGFRATKWTRHTNCHGRCLSVPATASTDDKLTGIPLVALNRFKTVLLDNFPELKGLRFTKTRVCWYSDSWDDNFIIDYVPGYKNLVVATGDSGHGFKHTPVIGQHIVDVLEQNRTEYTDLFRWRTPSGAVLNEVAENKDSPLDVSKWELATEADWEL</sequence>
<evidence type="ECO:0000313" key="8">
    <source>
        <dbReference type="Proteomes" id="UP000769157"/>
    </source>
</evidence>
<evidence type="ECO:0000256" key="4">
    <source>
        <dbReference type="ARBA" id="ARBA00022827"/>
    </source>
</evidence>
<dbReference type="EMBL" id="JAEUBE010000137">
    <property type="protein sequence ID" value="KAH3669509.1"/>
    <property type="molecule type" value="Genomic_DNA"/>
</dbReference>
<proteinExistence type="inferred from homology"/>
<dbReference type="PANTHER" id="PTHR10961:SF15">
    <property type="entry name" value="FAD DEPENDENT OXIDOREDUCTASE DOMAIN-CONTAINING PROTEIN"/>
    <property type="match status" value="1"/>
</dbReference>
<evidence type="ECO:0000313" key="7">
    <source>
        <dbReference type="EMBL" id="KAH3669509.1"/>
    </source>
</evidence>
<evidence type="ECO:0000256" key="2">
    <source>
        <dbReference type="ARBA" id="ARBA00010989"/>
    </source>
</evidence>
<dbReference type="InterPro" id="IPR045170">
    <property type="entry name" value="MTOX"/>
</dbReference>
<dbReference type="Gene3D" id="3.30.9.10">
    <property type="entry name" value="D-Amino Acid Oxidase, subunit A, domain 2"/>
    <property type="match status" value="1"/>
</dbReference>
<dbReference type="Proteomes" id="UP000769157">
    <property type="component" value="Unassembled WGS sequence"/>
</dbReference>
<comment type="cofactor">
    <cofactor evidence="1">
        <name>FAD</name>
        <dbReference type="ChEBI" id="CHEBI:57692"/>
    </cofactor>
</comment>
<keyword evidence="5" id="KW-0560">Oxidoreductase</keyword>
<evidence type="ECO:0000256" key="3">
    <source>
        <dbReference type="ARBA" id="ARBA00022630"/>
    </source>
</evidence>
<comment type="caution">
    <text evidence="7">The sequence shown here is derived from an EMBL/GenBank/DDBJ whole genome shotgun (WGS) entry which is preliminary data.</text>
</comment>